<evidence type="ECO:0000313" key="9">
    <source>
        <dbReference type="Proteomes" id="UP001337305"/>
    </source>
</evidence>
<keyword evidence="6" id="KW-0472">Membrane</keyword>
<evidence type="ECO:0000256" key="4">
    <source>
        <dbReference type="ARBA" id="ARBA00022777"/>
    </source>
</evidence>
<keyword evidence="3" id="KW-0808">Transferase</keyword>
<name>A0ABU7XUD1_9FLAO</name>
<evidence type="ECO:0000259" key="7">
    <source>
        <dbReference type="PROSITE" id="PS50109"/>
    </source>
</evidence>
<keyword evidence="9" id="KW-1185">Reference proteome</keyword>
<dbReference type="InterPro" id="IPR003594">
    <property type="entry name" value="HATPase_dom"/>
</dbReference>
<evidence type="ECO:0000313" key="8">
    <source>
        <dbReference type="EMBL" id="MEF3834333.1"/>
    </source>
</evidence>
<dbReference type="SUPFAM" id="SSF55874">
    <property type="entry name" value="ATPase domain of HSP90 chaperone/DNA topoisomerase II/histidine kinase"/>
    <property type="match status" value="1"/>
</dbReference>
<dbReference type="InterPro" id="IPR011990">
    <property type="entry name" value="TPR-like_helical_dom_sf"/>
</dbReference>
<keyword evidence="6" id="KW-1133">Transmembrane helix</keyword>
<accession>A0ABU7XUD1</accession>
<organism evidence="8 9">
    <name type="scientific">Flavivirga spongiicola</name>
    <dbReference type="NCBI Taxonomy" id="421621"/>
    <lineage>
        <taxon>Bacteria</taxon>
        <taxon>Pseudomonadati</taxon>
        <taxon>Bacteroidota</taxon>
        <taxon>Flavobacteriia</taxon>
        <taxon>Flavobacteriales</taxon>
        <taxon>Flavobacteriaceae</taxon>
        <taxon>Flavivirga</taxon>
    </lineage>
</organism>
<evidence type="ECO:0000256" key="1">
    <source>
        <dbReference type="ARBA" id="ARBA00000085"/>
    </source>
</evidence>
<dbReference type="SUPFAM" id="SSF48452">
    <property type="entry name" value="TPR-like"/>
    <property type="match status" value="2"/>
</dbReference>
<dbReference type="InterPro" id="IPR019734">
    <property type="entry name" value="TPR_rpt"/>
</dbReference>
<dbReference type="EMBL" id="JAODOP010000004">
    <property type="protein sequence ID" value="MEF3834333.1"/>
    <property type="molecule type" value="Genomic_DNA"/>
</dbReference>
<dbReference type="Gene3D" id="3.30.565.10">
    <property type="entry name" value="Histidine kinase-like ATPase, C-terminal domain"/>
    <property type="match status" value="1"/>
</dbReference>
<dbReference type="SMART" id="SM00387">
    <property type="entry name" value="HATPase_c"/>
    <property type="match status" value="1"/>
</dbReference>
<dbReference type="InterPro" id="IPR036890">
    <property type="entry name" value="HATPase_C_sf"/>
</dbReference>
<evidence type="ECO:0000256" key="3">
    <source>
        <dbReference type="ARBA" id="ARBA00022679"/>
    </source>
</evidence>
<dbReference type="EC" id="2.7.13.3" evidence="2"/>
<feature type="transmembrane region" description="Helical" evidence="6">
    <location>
        <begin position="388"/>
        <end position="406"/>
    </location>
</feature>
<dbReference type="PANTHER" id="PTHR24421:SF10">
    <property type="entry name" value="NITRATE_NITRITE SENSOR PROTEIN NARQ"/>
    <property type="match status" value="1"/>
</dbReference>
<dbReference type="CDD" id="cd16917">
    <property type="entry name" value="HATPase_UhpB-NarQ-NarX-like"/>
    <property type="match status" value="1"/>
</dbReference>
<protein>
    <recommendedName>
        <fullName evidence="2">histidine kinase</fullName>
        <ecNumber evidence="2">2.7.13.3</ecNumber>
    </recommendedName>
</protein>
<dbReference type="PANTHER" id="PTHR24421">
    <property type="entry name" value="NITRATE/NITRITE SENSOR PROTEIN NARX-RELATED"/>
    <property type="match status" value="1"/>
</dbReference>
<comment type="catalytic activity">
    <reaction evidence="1">
        <text>ATP + protein L-histidine = ADP + protein N-phospho-L-histidine.</text>
        <dbReference type="EC" id="2.7.13.3"/>
    </reaction>
</comment>
<dbReference type="Gene3D" id="1.25.40.10">
    <property type="entry name" value="Tetratricopeptide repeat domain"/>
    <property type="match status" value="1"/>
</dbReference>
<keyword evidence="4 8" id="KW-0418">Kinase</keyword>
<dbReference type="Proteomes" id="UP001337305">
    <property type="component" value="Unassembled WGS sequence"/>
</dbReference>
<dbReference type="Pfam" id="PF02518">
    <property type="entry name" value="HATPase_c"/>
    <property type="match status" value="1"/>
</dbReference>
<proteinExistence type="predicted"/>
<dbReference type="InterPro" id="IPR050482">
    <property type="entry name" value="Sensor_HK_TwoCompSys"/>
</dbReference>
<dbReference type="SMART" id="SM00028">
    <property type="entry name" value="TPR"/>
    <property type="match status" value="4"/>
</dbReference>
<dbReference type="Pfam" id="PF13424">
    <property type="entry name" value="TPR_12"/>
    <property type="match status" value="1"/>
</dbReference>
<dbReference type="GO" id="GO:0016301">
    <property type="term" value="F:kinase activity"/>
    <property type="evidence" value="ECO:0007669"/>
    <property type="project" value="UniProtKB-KW"/>
</dbReference>
<reference evidence="8 9" key="1">
    <citation type="submission" date="2022-09" db="EMBL/GenBank/DDBJ databases">
        <title>Genome sequencing of Flavivirga sp. MEBiC05379.</title>
        <authorList>
            <person name="Oh H.-M."/>
            <person name="Kwon K.K."/>
            <person name="Park M.J."/>
            <person name="Yang S.-H."/>
        </authorList>
    </citation>
    <scope>NUCLEOTIDE SEQUENCE [LARGE SCALE GENOMIC DNA]</scope>
    <source>
        <strain evidence="8 9">MEBiC05379</strain>
    </source>
</reference>
<sequence>MKKTLIILCFISSFAFSQNKKIDSLKLIVGVSQDSFKIAKVNLQLAKLHERIDLNKGKIYAYKAFKYKANDSLLAETNNQLGRFQFFTAQLDSATYYFENTKRLLQKLNDEKRVAIVNISLGAIQLRLGDYNKTIKTLTESATYFEKTNDSLNTAKCYSNIASAFAELELYPKAIEYSEKALGVFENLKQTPFQLITLPNLATQYYKNGDTIKAIIYNNEAEQLAIKVNDKRSLSIIYNNLGELYLDKAPQRAQLYLEKTLQLKNEINLKSGIEITQSNLGYIHLKNKNYKIAISYFNKAIKQVKGKPLVFVYNNLKEAYKGLGQINKALEYSEKSNILNDSILNTENQKNFLEVQTKYETEKKEKEILQLQTDNIKVNYKRKQNRNLLIATLFALLLALLLIYFLQKNAKKKRIIMEQNLTIQEQDFNQLLKTQELEGIDAIINAQEIERHKMAADLHDNLGSKVATLKLYLESYNDKEDFSEFYDKLKKLMNDTYNEIRSISKNKNFGAQINKGLIPSTKIIAKRISDSKKIDIKVINIDVNKRIENKLEIQVFRIIQELLTNIIKHSKASEAIVQFSEHDNTLNIIVEDNGTGFDINTPKSGIGLINIEKRIENIEGDLVIDTLKGNGTTIILNIPL</sequence>
<dbReference type="RefSeq" id="WP_303306664.1">
    <property type="nucleotide sequence ID" value="NZ_JAODOP010000004.1"/>
</dbReference>
<dbReference type="PROSITE" id="PS50109">
    <property type="entry name" value="HIS_KIN"/>
    <property type="match status" value="1"/>
</dbReference>
<evidence type="ECO:0000256" key="5">
    <source>
        <dbReference type="ARBA" id="ARBA00023012"/>
    </source>
</evidence>
<gene>
    <name evidence="8" type="ORF">N1F79_14440</name>
</gene>
<keyword evidence="5" id="KW-0902">Two-component regulatory system</keyword>
<dbReference type="InterPro" id="IPR005467">
    <property type="entry name" value="His_kinase_dom"/>
</dbReference>
<evidence type="ECO:0000256" key="6">
    <source>
        <dbReference type="SAM" id="Phobius"/>
    </source>
</evidence>
<keyword evidence="6" id="KW-0812">Transmembrane</keyword>
<feature type="domain" description="Histidine kinase" evidence="7">
    <location>
        <begin position="554"/>
        <end position="640"/>
    </location>
</feature>
<comment type="caution">
    <text evidence="8">The sequence shown here is derived from an EMBL/GenBank/DDBJ whole genome shotgun (WGS) entry which is preliminary data.</text>
</comment>
<evidence type="ECO:0000256" key="2">
    <source>
        <dbReference type="ARBA" id="ARBA00012438"/>
    </source>
</evidence>